<dbReference type="EnsemblPlants" id="Pp3c19_15440V3.1">
    <property type="protein sequence ID" value="PAC:32938238.CDS.1"/>
    <property type="gene ID" value="Pp3c19_15440"/>
</dbReference>
<dbReference type="Proteomes" id="UP000006727">
    <property type="component" value="Chromosome 19"/>
</dbReference>
<reference evidence="2" key="3">
    <citation type="submission" date="2020-12" db="UniProtKB">
        <authorList>
            <consortium name="EnsemblPlants"/>
        </authorList>
    </citation>
    <scope>IDENTIFICATION</scope>
</reference>
<evidence type="ECO:0000313" key="2">
    <source>
        <dbReference type="EnsemblPlants" id="PAC:32938238.CDS.1"/>
    </source>
</evidence>
<dbReference type="Gramene" id="Pp3c19_15440V3.2">
    <property type="protein sequence ID" value="PAC:32938239.CDS.1"/>
    <property type="gene ID" value="Pp3c19_15440"/>
</dbReference>
<organism evidence="1">
    <name type="scientific">Physcomitrium patens</name>
    <name type="common">Spreading-leaved earth moss</name>
    <name type="synonym">Physcomitrella patens</name>
    <dbReference type="NCBI Taxonomy" id="3218"/>
    <lineage>
        <taxon>Eukaryota</taxon>
        <taxon>Viridiplantae</taxon>
        <taxon>Streptophyta</taxon>
        <taxon>Embryophyta</taxon>
        <taxon>Bryophyta</taxon>
        <taxon>Bryophytina</taxon>
        <taxon>Bryopsida</taxon>
        <taxon>Funariidae</taxon>
        <taxon>Funariales</taxon>
        <taxon>Funariaceae</taxon>
        <taxon>Physcomitrium</taxon>
    </lineage>
</organism>
<dbReference type="InParanoid" id="A0A2K1IYK0"/>
<keyword evidence="3" id="KW-1185">Reference proteome</keyword>
<name>A0A2K1IYK0_PHYPA</name>
<accession>A0A2K1IYK0</accession>
<sequence>MVPVSLTRADRSASRSMFTAHEAHRNLETRLARSRFAFVGVSAPPVLPRRTAGSSETVFVDCVMRLCLFDF</sequence>
<dbReference type="Gramene" id="Pp3c19_15440V3.1">
    <property type="protein sequence ID" value="PAC:32938238.CDS.1"/>
    <property type="gene ID" value="Pp3c19_15440"/>
</dbReference>
<proteinExistence type="predicted"/>
<reference evidence="1 3" key="1">
    <citation type="journal article" date="2008" name="Science">
        <title>The Physcomitrella genome reveals evolutionary insights into the conquest of land by plants.</title>
        <authorList>
            <person name="Rensing S."/>
            <person name="Lang D."/>
            <person name="Zimmer A."/>
            <person name="Terry A."/>
            <person name="Salamov A."/>
            <person name="Shapiro H."/>
            <person name="Nishiyama T."/>
            <person name="Perroud P.-F."/>
            <person name="Lindquist E."/>
            <person name="Kamisugi Y."/>
            <person name="Tanahashi T."/>
            <person name="Sakakibara K."/>
            <person name="Fujita T."/>
            <person name="Oishi K."/>
            <person name="Shin-I T."/>
            <person name="Kuroki Y."/>
            <person name="Toyoda A."/>
            <person name="Suzuki Y."/>
            <person name="Hashimoto A."/>
            <person name="Yamaguchi K."/>
            <person name="Sugano A."/>
            <person name="Kohara Y."/>
            <person name="Fujiyama A."/>
            <person name="Anterola A."/>
            <person name="Aoki S."/>
            <person name="Ashton N."/>
            <person name="Barbazuk W.B."/>
            <person name="Barker E."/>
            <person name="Bennetzen J."/>
            <person name="Bezanilla M."/>
            <person name="Blankenship R."/>
            <person name="Cho S.H."/>
            <person name="Dutcher S."/>
            <person name="Estelle M."/>
            <person name="Fawcett J.A."/>
            <person name="Gundlach H."/>
            <person name="Hanada K."/>
            <person name="Heyl A."/>
            <person name="Hicks K.A."/>
            <person name="Hugh J."/>
            <person name="Lohr M."/>
            <person name="Mayer K."/>
            <person name="Melkozernov A."/>
            <person name="Murata T."/>
            <person name="Nelson D."/>
            <person name="Pils B."/>
            <person name="Prigge M."/>
            <person name="Reiss B."/>
            <person name="Renner T."/>
            <person name="Rombauts S."/>
            <person name="Rushton P."/>
            <person name="Sanderfoot A."/>
            <person name="Schween G."/>
            <person name="Shiu S.-H."/>
            <person name="Stueber K."/>
            <person name="Theodoulou F.L."/>
            <person name="Tu H."/>
            <person name="Van de Peer Y."/>
            <person name="Verrier P.J."/>
            <person name="Waters E."/>
            <person name="Wood A."/>
            <person name="Yang L."/>
            <person name="Cove D."/>
            <person name="Cuming A."/>
            <person name="Hasebe M."/>
            <person name="Lucas S."/>
            <person name="Mishler D.B."/>
            <person name="Reski R."/>
            <person name="Grigoriev I."/>
            <person name="Quatrano R.S."/>
            <person name="Boore J.L."/>
        </authorList>
    </citation>
    <scope>NUCLEOTIDE SEQUENCE [LARGE SCALE GENOMIC DNA]</scope>
    <source>
        <strain evidence="2 3">cv. Gransden 2004</strain>
    </source>
</reference>
<evidence type="ECO:0000313" key="3">
    <source>
        <dbReference type="Proteomes" id="UP000006727"/>
    </source>
</evidence>
<dbReference type="EnsemblPlants" id="Pp3c19_15440V3.2">
    <property type="protein sequence ID" value="PAC:32938239.CDS.1"/>
    <property type="gene ID" value="Pp3c19_15440"/>
</dbReference>
<protein>
    <submittedName>
        <fullName evidence="1 2">Uncharacterized protein</fullName>
    </submittedName>
</protein>
<reference evidence="1 3" key="2">
    <citation type="journal article" date="2018" name="Plant J.">
        <title>The Physcomitrella patens chromosome-scale assembly reveals moss genome structure and evolution.</title>
        <authorList>
            <person name="Lang D."/>
            <person name="Ullrich K.K."/>
            <person name="Murat F."/>
            <person name="Fuchs J."/>
            <person name="Jenkins J."/>
            <person name="Haas F.B."/>
            <person name="Piednoel M."/>
            <person name="Gundlach H."/>
            <person name="Van Bel M."/>
            <person name="Meyberg R."/>
            <person name="Vives C."/>
            <person name="Morata J."/>
            <person name="Symeonidi A."/>
            <person name="Hiss M."/>
            <person name="Muchero W."/>
            <person name="Kamisugi Y."/>
            <person name="Saleh O."/>
            <person name="Blanc G."/>
            <person name="Decker E.L."/>
            <person name="van Gessel N."/>
            <person name="Grimwood J."/>
            <person name="Hayes R.D."/>
            <person name="Graham S.W."/>
            <person name="Gunter L.E."/>
            <person name="McDaniel S.F."/>
            <person name="Hoernstein S.N.W."/>
            <person name="Larsson A."/>
            <person name="Li F.W."/>
            <person name="Perroud P.F."/>
            <person name="Phillips J."/>
            <person name="Ranjan P."/>
            <person name="Rokshar D.S."/>
            <person name="Rothfels C.J."/>
            <person name="Schneider L."/>
            <person name="Shu S."/>
            <person name="Stevenson D.W."/>
            <person name="Thummler F."/>
            <person name="Tillich M."/>
            <person name="Villarreal Aguilar J.C."/>
            <person name="Widiez T."/>
            <person name="Wong G.K."/>
            <person name="Wymore A."/>
            <person name="Zhang Y."/>
            <person name="Zimmer A.D."/>
            <person name="Quatrano R.S."/>
            <person name="Mayer K.F.X."/>
            <person name="Goodstein D."/>
            <person name="Casacuberta J.M."/>
            <person name="Vandepoele K."/>
            <person name="Reski R."/>
            <person name="Cuming A.C."/>
            <person name="Tuskan G.A."/>
            <person name="Maumus F."/>
            <person name="Salse J."/>
            <person name="Schmutz J."/>
            <person name="Rensing S.A."/>
        </authorList>
    </citation>
    <scope>NUCLEOTIDE SEQUENCE [LARGE SCALE GENOMIC DNA]</scope>
    <source>
        <strain evidence="2 3">cv. Gransden 2004</strain>
    </source>
</reference>
<dbReference type="AlphaFoldDB" id="A0A2K1IYK0"/>
<evidence type="ECO:0000313" key="1">
    <source>
        <dbReference type="EMBL" id="PNR34344.1"/>
    </source>
</evidence>
<gene>
    <name evidence="1" type="ORF">PHYPA_024161</name>
</gene>
<dbReference type="EMBL" id="ABEU02000019">
    <property type="protein sequence ID" value="PNR34344.1"/>
    <property type="molecule type" value="Genomic_DNA"/>
</dbReference>